<comment type="caution">
    <text evidence="13">The sequence shown here is derived from an EMBL/GenBank/DDBJ whole genome shotgun (WGS) entry which is preliminary data.</text>
</comment>
<feature type="region of interest" description="Disordered" evidence="12">
    <location>
        <begin position="157"/>
        <end position="178"/>
    </location>
</feature>
<accession>A0A828NJV0</accession>
<reference evidence="13 14" key="1">
    <citation type="submission" date="2018-08" db="EMBL/GenBank/DDBJ databases">
        <authorList>
            <consortium name="GenomeTrakr network: Whole genome sequencing for foodborne pathogen traceback"/>
        </authorList>
    </citation>
    <scope>NUCLEOTIDE SEQUENCE [LARGE SCALE GENOMIC DNA]</scope>
    <source>
        <strain evidence="13 14">NC_STEC194</strain>
    </source>
</reference>
<gene>
    <name evidence="13" type="primary">tccP2</name>
    <name evidence="13" type="ORF">B6R15_004794</name>
</gene>
<evidence type="ECO:0000256" key="4">
    <source>
        <dbReference type="ARBA" id="ARBA00022737"/>
    </source>
</evidence>
<evidence type="ECO:0000256" key="12">
    <source>
        <dbReference type="SAM" id="MobiDB-lite"/>
    </source>
</evidence>
<evidence type="ECO:0000256" key="2">
    <source>
        <dbReference type="ARBA" id="ARBA00004613"/>
    </source>
</evidence>
<proteinExistence type="inferred from homology"/>
<keyword evidence="4" id="KW-0677">Repeat</keyword>
<keyword evidence="6" id="KW-1035">Host cytoplasm</keyword>
<evidence type="ECO:0000256" key="11">
    <source>
        <dbReference type="ARBA" id="ARBA00080682"/>
    </source>
</evidence>
<feature type="compositionally biased region" description="Low complexity" evidence="12">
    <location>
        <begin position="39"/>
        <end position="51"/>
    </location>
</feature>
<dbReference type="Proteomes" id="UP000587626">
    <property type="component" value="Unassembled WGS sequence"/>
</dbReference>
<feature type="region of interest" description="Disordered" evidence="12">
    <location>
        <begin position="25"/>
        <end position="51"/>
    </location>
</feature>
<keyword evidence="5" id="KW-0843">Virulence</keyword>
<name>A0A828NJV0_ECOLX</name>
<dbReference type="GO" id="GO:0005576">
    <property type="term" value="C:extracellular region"/>
    <property type="evidence" value="ECO:0007669"/>
    <property type="project" value="UniProtKB-SubCell"/>
</dbReference>
<comment type="similarity">
    <text evidence="8">Belongs to the EspF(U)/TccP family.</text>
</comment>
<evidence type="ECO:0000256" key="8">
    <source>
        <dbReference type="ARBA" id="ARBA00060810"/>
    </source>
</evidence>
<protein>
    <recommendedName>
        <fullName evidence="9">Secreted effector protein EspF(U)</fullName>
    </recommendedName>
    <alternativeName>
        <fullName evidence="10">EspF-like protein encoded on prophage U</fullName>
    </alternativeName>
    <alternativeName>
        <fullName evidence="11">Tir-cytoskeleton coupling protein TccP</fullName>
    </alternativeName>
</protein>
<dbReference type="InterPro" id="IPR006891">
    <property type="entry name" value="T3SS_EspF"/>
</dbReference>
<evidence type="ECO:0000256" key="9">
    <source>
        <dbReference type="ARBA" id="ARBA00069014"/>
    </source>
</evidence>
<evidence type="ECO:0000256" key="7">
    <source>
        <dbReference type="ARBA" id="ARBA00058608"/>
    </source>
</evidence>
<comment type="function">
    <text evidence="7">Required for efficient pedestal formation in host epithelial cells during infection. Acts as an intermediate between Tir (via host BAIAP2) and host WASL/N-WASP. Directly binds and activates WASL/N-WASP, which stimulates actin polymerization and leads to the formation of actin pedestals at the sites of bacterial adhesion.</text>
</comment>
<evidence type="ECO:0000256" key="5">
    <source>
        <dbReference type="ARBA" id="ARBA00023026"/>
    </source>
</evidence>
<evidence type="ECO:0000256" key="10">
    <source>
        <dbReference type="ARBA" id="ARBA00075354"/>
    </source>
</evidence>
<evidence type="ECO:0000313" key="13">
    <source>
        <dbReference type="EMBL" id="EFM7863426.1"/>
    </source>
</evidence>
<dbReference type="GO" id="GO:0030430">
    <property type="term" value="C:host cell cytoplasm"/>
    <property type="evidence" value="ECO:0007669"/>
    <property type="project" value="UniProtKB-SubCell"/>
</dbReference>
<evidence type="ECO:0000256" key="3">
    <source>
        <dbReference type="ARBA" id="ARBA00022525"/>
    </source>
</evidence>
<dbReference type="InterPro" id="IPR044889">
    <property type="entry name" value="TccP2/EspF(U)-like_sf"/>
</dbReference>
<evidence type="ECO:0000313" key="14">
    <source>
        <dbReference type="Proteomes" id="UP000587626"/>
    </source>
</evidence>
<evidence type="ECO:0000256" key="1">
    <source>
        <dbReference type="ARBA" id="ARBA00004192"/>
    </source>
</evidence>
<dbReference type="Pfam" id="PF04806">
    <property type="entry name" value="EspF"/>
    <property type="match status" value="4"/>
</dbReference>
<feature type="compositionally biased region" description="Polar residues" evidence="12">
    <location>
        <begin position="25"/>
        <end position="38"/>
    </location>
</feature>
<dbReference type="EMBL" id="AATLXB010000099">
    <property type="protein sequence ID" value="EFM7863426.1"/>
    <property type="molecule type" value="Genomic_DNA"/>
</dbReference>
<feature type="compositionally biased region" description="Pro residues" evidence="12">
    <location>
        <begin position="161"/>
        <end position="172"/>
    </location>
</feature>
<evidence type="ECO:0000256" key="6">
    <source>
        <dbReference type="ARBA" id="ARBA00023200"/>
    </source>
</evidence>
<dbReference type="Gene3D" id="6.10.250.3330">
    <property type="entry name" value="TccP2/EspF(U)-like"/>
    <property type="match status" value="3"/>
</dbReference>
<sequence>MINSINSFFSSLPRSISSAIRSSTFTVSQHKSTPNTVKTSSPFSPSNSPASATTIFKVKNSYTESGLQRPTSYTQPSIEKNALHRPLPDVAQRLVQHLAEHGIQPARNMAEYIPPAPNWPAPPPPVQNEQSRPLPDVAQRLVQHLAEHGIQPARNMAEHIPPAPNWPAPTPPVQNEQSRPLPDVAQRLVQHLAEHGIQPARNMAEHIPPAPNWPA</sequence>
<dbReference type="FunFam" id="6.10.250.3330:FF:000001">
    <property type="entry name" value="Secreted effector protein EspF(U)"/>
    <property type="match status" value="2"/>
</dbReference>
<dbReference type="AlphaFoldDB" id="A0A828NJV0"/>
<feature type="non-terminal residue" evidence="13">
    <location>
        <position position="215"/>
    </location>
</feature>
<comment type="subcellular location">
    <subcellularLocation>
        <location evidence="1">Host cytoplasm</location>
    </subcellularLocation>
    <subcellularLocation>
        <location evidence="2">Secreted</location>
    </subcellularLocation>
</comment>
<keyword evidence="3" id="KW-0964">Secreted</keyword>
<organism evidence="13 14">
    <name type="scientific">Escherichia coli</name>
    <dbReference type="NCBI Taxonomy" id="562"/>
    <lineage>
        <taxon>Bacteria</taxon>
        <taxon>Pseudomonadati</taxon>
        <taxon>Pseudomonadota</taxon>
        <taxon>Gammaproteobacteria</taxon>
        <taxon>Enterobacterales</taxon>
        <taxon>Enterobacteriaceae</taxon>
        <taxon>Escherichia</taxon>
    </lineage>
</organism>